<dbReference type="InterPro" id="IPR050649">
    <property type="entry name" value="Paired_Homeobox_TFs"/>
</dbReference>
<feature type="compositionally biased region" description="Polar residues" evidence="4">
    <location>
        <begin position="38"/>
        <end position="50"/>
    </location>
</feature>
<evidence type="ECO:0000256" key="2">
    <source>
        <dbReference type="PROSITE-ProRule" id="PRU00108"/>
    </source>
</evidence>
<evidence type="ECO:0000256" key="4">
    <source>
        <dbReference type="SAM" id="MobiDB-lite"/>
    </source>
</evidence>
<dbReference type="PROSITE" id="PS50071">
    <property type="entry name" value="HOMEOBOX_2"/>
    <property type="match status" value="1"/>
</dbReference>
<dbReference type="InterPro" id="IPR009057">
    <property type="entry name" value="Homeodomain-like_sf"/>
</dbReference>
<gene>
    <name evidence="6" type="ORF">HPBE_LOCUS24611</name>
</gene>
<reference evidence="6 7" key="1">
    <citation type="submission" date="2018-11" db="EMBL/GenBank/DDBJ databases">
        <authorList>
            <consortium name="Pathogen Informatics"/>
        </authorList>
    </citation>
    <scope>NUCLEOTIDE SEQUENCE [LARGE SCALE GENOMIC DNA]</scope>
</reference>
<evidence type="ECO:0000313" key="6">
    <source>
        <dbReference type="EMBL" id="VDP46204.1"/>
    </source>
</evidence>
<keyword evidence="7" id="KW-1185">Reference proteome</keyword>
<dbReference type="SMART" id="SM00389">
    <property type="entry name" value="HOX"/>
    <property type="match status" value="1"/>
</dbReference>
<dbReference type="PANTHER" id="PTHR24329">
    <property type="entry name" value="HOMEOBOX PROTEIN ARISTALESS"/>
    <property type="match status" value="1"/>
</dbReference>
<dbReference type="WBParaSite" id="HPBE_0002461201-mRNA-1">
    <property type="protein sequence ID" value="HPBE_0002461201-mRNA-1"/>
    <property type="gene ID" value="HPBE_0002461201"/>
</dbReference>
<dbReference type="GO" id="GO:0000977">
    <property type="term" value="F:RNA polymerase II transcription regulatory region sequence-specific DNA binding"/>
    <property type="evidence" value="ECO:0007669"/>
    <property type="project" value="TreeGrafter"/>
</dbReference>
<dbReference type="InterPro" id="IPR001356">
    <property type="entry name" value="HD"/>
</dbReference>
<dbReference type="Proteomes" id="UP000050761">
    <property type="component" value="Unassembled WGS sequence"/>
</dbReference>
<reference evidence="8" key="2">
    <citation type="submission" date="2019-09" db="UniProtKB">
        <authorList>
            <consortium name="WormBaseParasite"/>
        </authorList>
    </citation>
    <scope>IDENTIFICATION</scope>
</reference>
<name>A0A183GPJ2_HELPZ</name>
<evidence type="ECO:0000313" key="8">
    <source>
        <dbReference type="WBParaSite" id="HPBE_0002461201-mRNA-1"/>
    </source>
</evidence>
<comment type="subcellular location">
    <subcellularLocation>
        <location evidence="1 2 3">Nucleus</location>
    </subcellularLocation>
</comment>
<feature type="domain" description="Homeobox" evidence="5">
    <location>
        <begin position="53"/>
        <end position="100"/>
    </location>
</feature>
<evidence type="ECO:0000256" key="3">
    <source>
        <dbReference type="RuleBase" id="RU000682"/>
    </source>
</evidence>
<keyword evidence="2 3" id="KW-0539">Nucleus</keyword>
<keyword evidence="2 3" id="KW-0238">DNA-binding</keyword>
<feature type="DNA-binding region" description="Homeobox" evidence="2">
    <location>
        <begin position="55"/>
        <end position="101"/>
    </location>
</feature>
<dbReference type="Pfam" id="PF00046">
    <property type="entry name" value="Homeodomain"/>
    <property type="match status" value="1"/>
</dbReference>
<dbReference type="Gene3D" id="1.10.10.60">
    <property type="entry name" value="Homeodomain-like"/>
    <property type="match status" value="1"/>
</dbReference>
<dbReference type="EMBL" id="UZAH01036583">
    <property type="protein sequence ID" value="VDP46204.1"/>
    <property type="molecule type" value="Genomic_DNA"/>
</dbReference>
<evidence type="ECO:0000256" key="1">
    <source>
        <dbReference type="ARBA" id="ARBA00004123"/>
    </source>
</evidence>
<dbReference type="PANTHER" id="PTHR24329:SF337">
    <property type="entry name" value="ARISTALESS RELATED HOMEOBOX"/>
    <property type="match status" value="1"/>
</dbReference>
<feature type="region of interest" description="Disordered" evidence="4">
    <location>
        <begin position="38"/>
        <end position="57"/>
    </location>
</feature>
<dbReference type="GO" id="GO:0005634">
    <property type="term" value="C:nucleus"/>
    <property type="evidence" value="ECO:0007669"/>
    <property type="project" value="UniProtKB-SubCell"/>
</dbReference>
<dbReference type="CDD" id="cd00086">
    <property type="entry name" value="homeodomain"/>
    <property type="match status" value="1"/>
</dbReference>
<accession>A0A183GPJ2</accession>
<dbReference type="AlphaFoldDB" id="A0A183GPJ2"/>
<keyword evidence="2 3" id="KW-0371">Homeobox</keyword>
<protein>
    <submittedName>
        <fullName evidence="8">Homeobox domain-containing protein</fullName>
    </submittedName>
</protein>
<proteinExistence type="predicted"/>
<dbReference type="GO" id="GO:0000981">
    <property type="term" value="F:DNA-binding transcription factor activity, RNA polymerase II-specific"/>
    <property type="evidence" value="ECO:0007669"/>
    <property type="project" value="TreeGrafter"/>
</dbReference>
<evidence type="ECO:0000313" key="7">
    <source>
        <dbReference type="Proteomes" id="UP000050761"/>
    </source>
</evidence>
<dbReference type="SUPFAM" id="SSF46689">
    <property type="entry name" value="Homeodomain-like"/>
    <property type="match status" value="1"/>
</dbReference>
<organism evidence="7 8">
    <name type="scientific">Heligmosomoides polygyrus</name>
    <name type="common">Parasitic roundworm</name>
    <dbReference type="NCBI Taxonomy" id="6339"/>
    <lineage>
        <taxon>Eukaryota</taxon>
        <taxon>Metazoa</taxon>
        <taxon>Ecdysozoa</taxon>
        <taxon>Nematoda</taxon>
        <taxon>Chromadorea</taxon>
        <taxon>Rhabditida</taxon>
        <taxon>Rhabditina</taxon>
        <taxon>Rhabditomorpha</taxon>
        <taxon>Strongyloidea</taxon>
        <taxon>Heligmosomidae</taxon>
        <taxon>Heligmosomoides</taxon>
    </lineage>
</organism>
<evidence type="ECO:0000259" key="5">
    <source>
        <dbReference type="PROSITE" id="PS50071"/>
    </source>
</evidence>
<sequence>MTDELSGAGQRMEADGSDLQPLVFAAMMQLQYPFEGFSQQTRAGDASSPTSDRRMRRNRTAFSDEQLEQLEKAFEQCQYPDIAQREKLAKQAQLPEARIQDQTRSAWPVAVNEEQLLEMVREDLRRRTHELAEELECSHKTIAQRLCGLWKVYGVWIPHELSGHQLQVRQDACMNFFILRGNFSWIEDLFTGDESG</sequence>
<accession>A0A3P8EMS4</accession>
<dbReference type="OrthoDB" id="6159439at2759"/>